<dbReference type="SUPFAM" id="SSF52972">
    <property type="entry name" value="ITPase-like"/>
    <property type="match status" value="1"/>
</dbReference>
<dbReference type="PANTHER" id="PTHR43213">
    <property type="entry name" value="BIFUNCTIONAL DTTP/UTP PYROPHOSPHATASE/METHYLTRANSFERASE PROTEIN-RELATED"/>
    <property type="match status" value="1"/>
</dbReference>
<comment type="catalytic activity">
    <reaction evidence="4">
        <text>UTP + H2O = UMP + diphosphate + H(+)</text>
        <dbReference type="Rhea" id="RHEA:29395"/>
        <dbReference type="ChEBI" id="CHEBI:15377"/>
        <dbReference type="ChEBI" id="CHEBI:15378"/>
        <dbReference type="ChEBI" id="CHEBI:33019"/>
        <dbReference type="ChEBI" id="CHEBI:46398"/>
        <dbReference type="ChEBI" id="CHEBI:57865"/>
        <dbReference type="EC" id="3.6.1.9"/>
    </reaction>
</comment>
<comment type="caution">
    <text evidence="5">The sequence shown here is derived from an EMBL/GenBank/DDBJ whole genome shotgun (WGS) entry which is preliminary data.</text>
</comment>
<dbReference type="PIRSF" id="PIRSF006305">
    <property type="entry name" value="Maf"/>
    <property type="match status" value="1"/>
</dbReference>
<dbReference type="Proteomes" id="UP000603141">
    <property type="component" value="Unassembled WGS sequence"/>
</dbReference>
<comment type="function">
    <text evidence="4">Nucleoside triphosphate pyrophosphatase that hydrolyzes dTTP and UTP. May have a dual role in cell division arrest and in preventing the incorporation of modified nucleotides into cellular nucleic acids.</text>
</comment>
<organism evidence="5 6">
    <name type="scientific">Luteolibacter pohnpeiensis</name>
    <dbReference type="NCBI Taxonomy" id="454153"/>
    <lineage>
        <taxon>Bacteria</taxon>
        <taxon>Pseudomonadati</taxon>
        <taxon>Verrucomicrobiota</taxon>
        <taxon>Verrucomicrobiia</taxon>
        <taxon>Verrucomicrobiales</taxon>
        <taxon>Verrucomicrobiaceae</taxon>
        <taxon>Luteolibacter</taxon>
    </lineage>
</organism>
<proteinExistence type="inferred from homology"/>
<dbReference type="EMBL" id="JAENIJ010000015">
    <property type="protein sequence ID" value="MBK1882885.1"/>
    <property type="molecule type" value="Genomic_DNA"/>
</dbReference>
<dbReference type="GO" id="GO:0009117">
    <property type="term" value="P:nucleotide metabolic process"/>
    <property type="evidence" value="ECO:0007669"/>
    <property type="project" value="UniProtKB-KW"/>
</dbReference>
<reference evidence="5" key="1">
    <citation type="submission" date="2021-01" db="EMBL/GenBank/DDBJ databases">
        <title>Modified the classification status of verrucomicrobia.</title>
        <authorList>
            <person name="Feng X."/>
        </authorList>
    </citation>
    <scope>NUCLEOTIDE SEQUENCE</scope>
    <source>
        <strain evidence="5">KCTC 22041</strain>
    </source>
</reference>
<dbReference type="CDD" id="cd00555">
    <property type="entry name" value="Maf"/>
    <property type="match status" value="1"/>
</dbReference>
<dbReference type="Pfam" id="PF02545">
    <property type="entry name" value="Maf"/>
    <property type="match status" value="1"/>
</dbReference>
<dbReference type="RefSeq" id="WP_200270451.1">
    <property type="nucleotide sequence ID" value="NZ_JAENIJ010000015.1"/>
</dbReference>
<protein>
    <recommendedName>
        <fullName evidence="4">dTTP/UTP pyrophosphatase</fullName>
        <shortName evidence="4">dTTPase/UTPase</shortName>
        <ecNumber evidence="4">3.6.1.9</ecNumber>
    </recommendedName>
    <alternativeName>
        <fullName evidence="4">Nucleoside triphosphate pyrophosphatase</fullName>
    </alternativeName>
    <alternativeName>
        <fullName evidence="4">Nucleotide pyrophosphatase</fullName>
        <shortName evidence="4">Nucleotide PPase</shortName>
    </alternativeName>
</protein>
<feature type="site" description="Important for substrate specificity" evidence="4">
    <location>
        <position position="70"/>
    </location>
</feature>
<comment type="catalytic activity">
    <reaction evidence="4">
        <text>dTTP + H2O = dTMP + diphosphate + H(+)</text>
        <dbReference type="Rhea" id="RHEA:28534"/>
        <dbReference type="ChEBI" id="CHEBI:15377"/>
        <dbReference type="ChEBI" id="CHEBI:15378"/>
        <dbReference type="ChEBI" id="CHEBI:33019"/>
        <dbReference type="ChEBI" id="CHEBI:37568"/>
        <dbReference type="ChEBI" id="CHEBI:63528"/>
        <dbReference type="EC" id="3.6.1.9"/>
    </reaction>
</comment>
<dbReference type="GO" id="GO:0047429">
    <property type="term" value="F:nucleoside triphosphate diphosphatase activity"/>
    <property type="evidence" value="ECO:0007669"/>
    <property type="project" value="UniProtKB-EC"/>
</dbReference>
<comment type="cofactor">
    <cofactor evidence="1 4">
        <name>a divalent metal cation</name>
        <dbReference type="ChEBI" id="CHEBI:60240"/>
    </cofactor>
</comment>
<dbReference type="AlphaFoldDB" id="A0A934S7T3"/>
<dbReference type="GO" id="GO:0005737">
    <property type="term" value="C:cytoplasm"/>
    <property type="evidence" value="ECO:0007669"/>
    <property type="project" value="UniProtKB-SubCell"/>
</dbReference>
<dbReference type="InterPro" id="IPR003697">
    <property type="entry name" value="Maf-like"/>
</dbReference>
<evidence type="ECO:0000256" key="2">
    <source>
        <dbReference type="ARBA" id="ARBA00022801"/>
    </source>
</evidence>
<dbReference type="Gene3D" id="3.90.950.10">
    <property type="match status" value="1"/>
</dbReference>
<evidence type="ECO:0000313" key="5">
    <source>
        <dbReference type="EMBL" id="MBK1882885.1"/>
    </source>
</evidence>
<comment type="subcellular location">
    <subcellularLocation>
        <location evidence="4">Cytoplasm</location>
    </subcellularLocation>
</comment>
<feature type="site" description="Important for substrate specificity" evidence="4">
    <location>
        <position position="153"/>
    </location>
</feature>
<sequence length="194" mass="20858">MNRIVLASSSPRRRELLAEAGVAFEIIVSPAEEIHDAAIPLEQLCEENARLKAAAVAAEHPEAIVIGADTLVYIDGEPLGKPADLEQARQTLKKLSGREHVVCTGVAICGPKGRISTFHDLTQVIFHPIDDEVIDRYFSVANPLDKAGAYGIQEHGDLLVEGIRGEFDNVMGLPTRKVLEALKVAAGEIGHDPA</sequence>
<dbReference type="PANTHER" id="PTHR43213:SF5">
    <property type="entry name" value="BIFUNCTIONAL DTTP_UTP PYROPHOSPHATASE_METHYLTRANSFERASE PROTEIN-RELATED"/>
    <property type="match status" value="1"/>
</dbReference>
<evidence type="ECO:0000256" key="3">
    <source>
        <dbReference type="ARBA" id="ARBA00023080"/>
    </source>
</evidence>
<dbReference type="EC" id="3.6.1.9" evidence="4"/>
<accession>A0A934S7T3</accession>
<feature type="site" description="Important for substrate specificity" evidence="4">
    <location>
        <position position="12"/>
    </location>
</feature>
<keyword evidence="4" id="KW-0963">Cytoplasm</keyword>
<dbReference type="InterPro" id="IPR029001">
    <property type="entry name" value="ITPase-like_fam"/>
</dbReference>
<comment type="caution">
    <text evidence="4">Lacks conserved residue(s) required for the propagation of feature annotation.</text>
</comment>
<dbReference type="HAMAP" id="MF_00528">
    <property type="entry name" value="Maf"/>
    <property type="match status" value="1"/>
</dbReference>
<dbReference type="NCBIfam" id="TIGR00172">
    <property type="entry name" value="maf"/>
    <property type="match status" value="1"/>
</dbReference>
<evidence type="ECO:0000313" key="6">
    <source>
        <dbReference type="Proteomes" id="UP000603141"/>
    </source>
</evidence>
<keyword evidence="2 4" id="KW-0378">Hydrolase</keyword>
<feature type="active site" description="Proton acceptor" evidence="4">
    <location>
        <position position="69"/>
    </location>
</feature>
<evidence type="ECO:0000256" key="1">
    <source>
        <dbReference type="ARBA" id="ARBA00001968"/>
    </source>
</evidence>
<gene>
    <name evidence="5" type="primary">maf</name>
    <name evidence="5" type="ORF">JIN85_10690</name>
</gene>
<comment type="similarity">
    <text evidence="4">Belongs to the Maf family. YhdE subfamily.</text>
</comment>
<name>A0A934S7T3_9BACT</name>
<evidence type="ECO:0000256" key="4">
    <source>
        <dbReference type="HAMAP-Rule" id="MF_00528"/>
    </source>
</evidence>
<keyword evidence="3 4" id="KW-0546">Nucleotide metabolism</keyword>
<keyword evidence="6" id="KW-1185">Reference proteome</keyword>